<dbReference type="OrthoDB" id="184675at2759"/>
<evidence type="ECO:0000256" key="3">
    <source>
        <dbReference type="ARBA" id="ARBA00022692"/>
    </source>
</evidence>
<keyword evidence="11" id="KW-1185">Reference proteome</keyword>
<dbReference type="InterPro" id="IPR017871">
    <property type="entry name" value="ABC_transporter-like_CS"/>
</dbReference>
<feature type="region of interest" description="Disordered" evidence="8">
    <location>
        <begin position="67"/>
        <end position="111"/>
    </location>
</feature>
<keyword evidence="2" id="KW-0813">Transport</keyword>
<dbReference type="InterPro" id="IPR027417">
    <property type="entry name" value="P-loop_NTPase"/>
</dbReference>
<dbReference type="SUPFAM" id="SSF52540">
    <property type="entry name" value="P-loop containing nucleoside triphosphate hydrolases"/>
    <property type="match status" value="1"/>
</dbReference>
<dbReference type="InterPro" id="IPR003593">
    <property type="entry name" value="AAA+_ATPase"/>
</dbReference>
<evidence type="ECO:0000256" key="7">
    <source>
        <dbReference type="ARBA" id="ARBA00023136"/>
    </source>
</evidence>
<evidence type="ECO:0000313" key="10">
    <source>
        <dbReference type="EMBL" id="OLQ08707.1"/>
    </source>
</evidence>
<sequence length="952" mass="104136">MNSLKFQPTLGEPCSLLQLLCDERRACCSKKKLLPKFLLFPVGCAALPRGRSSSCPGVPAGLAVLEGPSMDTDPEDTDPDPEEYSRFGWPVPRESRVSRGATGHDLGSAGGGSGSAPCIYGAASKPERAERPAKCDVIQSPKIMEAAQKAGDRAVPESAACTVGARYSSAVESLCKDLEFVTGESGDVQLDPTLAYGAAALTFKDVSFELLPGRERILSPCSGHFEPGTLVALMGPSGSGKTTLLDILAGKKTSPYTGQVHLNGLPRNELFPRLTSYVPQDDVMFPTVTVKEQVMFHTALKTEVPSTVRREDWAKTIELQLRAVGLEEVQNSLIGSDVVRGISGGQRRRVSLACGLATGAQIFFCDEPTSGLSATDAEQCVRYMRLLCKKYGVSTVVAIHQPRQEVAVLFDHLLLLTSGDVVYNGKMTEARRYWSDAGFPVPDLVSPTDYFLDLVTPGTLDSQVDLFREFYQTSPKGKASVDELVDRELCKAALTAEELLEARHRRLSQFGDMPPLRSHSIYGVRFQKQLQKVFCRQVRLLLRDQQGVTEILVAMVQALVVGAAYIGIGKGEDAGYHQVGFYFMLVMTCALSGIKDVVSTREPGPGLDSEVPARWVEFGLYYLRECSGDSEGMSEPSFRVGLPGALGDEDDEDLHEKDSPSKKARATHKQGSGEVTMDSLRQLLWEQAQMLLDAQKSSTAQVQHALQDLEKRQSQRLDAVEAKLQHHDTKTVGIEERLLDLQDRLSKVEQGQGSAAGRGPDRRATLVFGGWKNQTRKNVLLHQLNSAITGLNLKDEFDSEPFTTGLRRSIALCNFKKREGEGEDGCRTRMLGILQAINTAKVSMDGADKPLWCSFSRSPEERGRAALAALVKKSVMRLCPGRGGDLEVEFSSGMTWIREDQLSGMGTAPREVRNPMEVLTKAGKGWIDEHTLAKWCEVDVAAIREIASEHRF</sequence>
<dbReference type="GO" id="GO:0016020">
    <property type="term" value="C:membrane"/>
    <property type="evidence" value="ECO:0007669"/>
    <property type="project" value="UniProtKB-SubCell"/>
</dbReference>
<dbReference type="PROSITE" id="PS00211">
    <property type="entry name" value="ABC_TRANSPORTER_1"/>
    <property type="match status" value="1"/>
</dbReference>
<dbReference type="Pfam" id="PF00005">
    <property type="entry name" value="ABC_tran"/>
    <property type="match status" value="1"/>
</dbReference>
<dbReference type="GO" id="GO:0005524">
    <property type="term" value="F:ATP binding"/>
    <property type="evidence" value="ECO:0007669"/>
    <property type="project" value="UniProtKB-KW"/>
</dbReference>
<dbReference type="InterPro" id="IPR050352">
    <property type="entry name" value="ABCG_transporters"/>
</dbReference>
<evidence type="ECO:0000259" key="9">
    <source>
        <dbReference type="PROSITE" id="PS50893"/>
    </source>
</evidence>
<keyword evidence="7" id="KW-0472">Membrane</keyword>
<evidence type="ECO:0000256" key="4">
    <source>
        <dbReference type="ARBA" id="ARBA00022741"/>
    </source>
</evidence>
<keyword evidence="3" id="KW-0812">Transmembrane</keyword>
<dbReference type="InterPro" id="IPR043926">
    <property type="entry name" value="ABCG_dom"/>
</dbReference>
<feature type="domain" description="ABC transporter" evidence="9">
    <location>
        <begin position="201"/>
        <end position="443"/>
    </location>
</feature>
<keyword evidence="5 10" id="KW-0067">ATP-binding</keyword>
<reference evidence="10 11" key="1">
    <citation type="submission" date="2016-02" db="EMBL/GenBank/DDBJ databases">
        <title>Genome analysis of coral dinoflagellate symbionts highlights evolutionary adaptations to a symbiotic lifestyle.</title>
        <authorList>
            <person name="Aranda M."/>
            <person name="Li Y."/>
            <person name="Liew Y.J."/>
            <person name="Baumgarten S."/>
            <person name="Simakov O."/>
            <person name="Wilson M."/>
            <person name="Piel J."/>
            <person name="Ashoor H."/>
            <person name="Bougouffa S."/>
            <person name="Bajic V.B."/>
            <person name="Ryu T."/>
            <person name="Ravasi T."/>
            <person name="Bayer T."/>
            <person name="Micklem G."/>
            <person name="Kim H."/>
            <person name="Bhak J."/>
            <person name="Lajeunesse T.C."/>
            <person name="Voolstra C.R."/>
        </authorList>
    </citation>
    <scope>NUCLEOTIDE SEQUENCE [LARGE SCALE GENOMIC DNA]</scope>
    <source>
        <strain evidence="10 11">CCMP2467</strain>
    </source>
</reference>
<dbReference type="SMART" id="SM00382">
    <property type="entry name" value="AAA"/>
    <property type="match status" value="1"/>
</dbReference>
<dbReference type="InterPro" id="IPR003439">
    <property type="entry name" value="ABC_transporter-like_ATP-bd"/>
</dbReference>
<comment type="caution">
    <text evidence="10">The sequence shown here is derived from an EMBL/GenBank/DDBJ whole genome shotgun (WGS) entry which is preliminary data.</text>
</comment>
<protein>
    <submittedName>
        <fullName evidence="10">ATP-binding cassette sub-family G member 2</fullName>
    </submittedName>
</protein>
<comment type="subcellular location">
    <subcellularLocation>
        <location evidence="1">Membrane</location>
        <topology evidence="1">Multi-pass membrane protein</topology>
    </subcellularLocation>
</comment>
<keyword evidence="4" id="KW-0547">Nucleotide-binding</keyword>
<dbReference type="PANTHER" id="PTHR48041:SF91">
    <property type="entry name" value="ABC TRANSPORTER G FAMILY MEMBER 28"/>
    <property type="match status" value="1"/>
</dbReference>
<dbReference type="EMBL" id="LSRX01000112">
    <property type="protein sequence ID" value="OLQ08707.1"/>
    <property type="molecule type" value="Genomic_DNA"/>
</dbReference>
<name>A0A1Q9EMT6_SYMMI</name>
<dbReference type="PROSITE" id="PS50893">
    <property type="entry name" value="ABC_TRANSPORTER_2"/>
    <property type="match status" value="1"/>
</dbReference>
<evidence type="ECO:0000256" key="6">
    <source>
        <dbReference type="ARBA" id="ARBA00022989"/>
    </source>
</evidence>
<evidence type="ECO:0000256" key="2">
    <source>
        <dbReference type="ARBA" id="ARBA00022448"/>
    </source>
</evidence>
<dbReference type="AlphaFoldDB" id="A0A1Q9EMT6"/>
<evidence type="ECO:0000256" key="5">
    <source>
        <dbReference type="ARBA" id="ARBA00022840"/>
    </source>
</evidence>
<gene>
    <name evidence="10" type="primary">ABCG2</name>
    <name evidence="10" type="ORF">AK812_SmicGene7800</name>
</gene>
<evidence type="ECO:0000256" key="1">
    <source>
        <dbReference type="ARBA" id="ARBA00004141"/>
    </source>
</evidence>
<dbReference type="Proteomes" id="UP000186817">
    <property type="component" value="Unassembled WGS sequence"/>
</dbReference>
<evidence type="ECO:0000256" key="8">
    <source>
        <dbReference type="SAM" id="MobiDB-lite"/>
    </source>
</evidence>
<proteinExistence type="predicted"/>
<dbReference type="Pfam" id="PF19055">
    <property type="entry name" value="ABC2_membrane_7"/>
    <property type="match status" value="1"/>
</dbReference>
<dbReference type="PANTHER" id="PTHR48041">
    <property type="entry name" value="ABC TRANSPORTER G FAMILY MEMBER 28"/>
    <property type="match status" value="1"/>
</dbReference>
<dbReference type="GO" id="GO:0140359">
    <property type="term" value="F:ABC-type transporter activity"/>
    <property type="evidence" value="ECO:0007669"/>
    <property type="project" value="InterPro"/>
</dbReference>
<evidence type="ECO:0000313" key="11">
    <source>
        <dbReference type="Proteomes" id="UP000186817"/>
    </source>
</evidence>
<accession>A0A1Q9EMT6</accession>
<dbReference type="Gene3D" id="3.40.50.300">
    <property type="entry name" value="P-loop containing nucleotide triphosphate hydrolases"/>
    <property type="match status" value="1"/>
</dbReference>
<feature type="compositionally biased region" description="Acidic residues" evidence="8">
    <location>
        <begin position="72"/>
        <end position="82"/>
    </location>
</feature>
<dbReference type="GO" id="GO:0016887">
    <property type="term" value="F:ATP hydrolysis activity"/>
    <property type="evidence" value="ECO:0007669"/>
    <property type="project" value="InterPro"/>
</dbReference>
<keyword evidence="6" id="KW-1133">Transmembrane helix</keyword>
<feature type="region of interest" description="Disordered" evidence="8">
    <location>
        <begin position="629"/>
        <end position="674"/>
    </location>
</feature>
<organism evidence="10 11">
    <name type="scientific">Symbiodinium microadriaticum</name>
    <name type="common">Dinoflagellate</name>
    <name type="synonym">Zooxanthella microadriatica</name>
    <dbReference type="NCBI Taxonomy" id="2951"/>
    <lineage>
        <taxon>Eukaryota</taxon>
        <taxon>Sar</taxon>
        <taxon>Alveolata</taxon>
        <taxon>Dinophyceae</taxon>
        <taxon>Suessiales</taxon>
        <taxon>Symbiodiniaceae</taxon>
        <taxon>Symbiodinium</taxon>
    </lineage>
</organism>